<dbReference type="Pfam" id="PF13966">
    <property type="entry name" value="zf-RVT"/>
    <property type="match status" value="1"/>
</dbReference>
<reference evidence="2 3" key="1">
    <citation type="journal article" date="2018" name="PLoS Genet.">
        <title>Population sequencing reveals clonal diversity and ancestral inbreeding in the grapevine cultivar Chardonnay.</title>
        <authorList>
            <person name="Roach M.J."/>
            <person name="Johnson D.L."/>
            <person name="Bohlmann J."/>
            <person name="van Vuuren H.J."/>
            <person name="Jones S.J."/>
            <person name="Pretorius I.S."/>
            <person name="Schmidt S.A."/>
            <person name="Borneman A.R."/>
        </authorList>
    </citation>
    <scope>NUCLEOTIDE SEQUENCE [LARGE SCALE GENOMIC DNA]</scope>
    <source>
        <strain evidence="3">cv. Chardonnay</strain>
        <tissue evidence="2">Leaf</tissue>
    </source>
</reference>
<evidence type="ECO:0000313" key="2">
    <source>
        <dbReference type="EMBL" id="RVW48767.1"/>
    </source>
</evidence>
<dbReference type="InterPro" id="IPR026960">
    <property type="entry name" value="RVT-Znf"/>
</dbReference>
<proteinExistence type="predicted"/>
<comment type="caution">
    <text evidence="2">The sequence shown here is derived from an EMBL/GenBank/DDBJ whole genome shotgun (WGS) entry which is preliminary data.</text>
</comment>
<sequence length="299" mass="35040">MRQGGLGIRSLAALNKTLLGKWNRKFAIERNSLWKQVIIDKYGEEEGGWCSKEVRGAYGVGLWKAIRKDWEIICSRSRFIVGNGRKNQWVCDAWEEEGEAGSWNPLFSRSFNDWEMEEVEGLLQKIHPLVLHRDVEDALSWKISKNGSFSVRSLYRSLTATSNESFPLSIIWRSWAPMRVSFFAWEASWNRILTTDQLKRRGWILPNRCYLCKMEEETSDHLLLFCKKATMLWSLLFSLFDVQWVLHSSIKRNLMAWHGASVCKGKEKAWRAAPLCLMWTLWRERNDRVLMTMNVPTKL</sequence>
<dbReference type="AlphaFoldDB" id="A0A438EM64"/>
<feature type="domain" description="Reverse transcriptase zinc-binding" evidence="1">
    <location>
        <begin position="149"/>
        <end position="233"/>
    </location>
</feature>
<accession>A0A438EM64</accession>
<protein>
    <recommendedName>
        <fullName evidence="1">Reverse transcriptase zinc-binding domain-containing protein</fullName>
    </recommendedName>
</protein>
<gene>
    <name evidence="2" type="ORF">CK203_076117</name>
</gene>
<evidence type="ECO:0000313" key="3">
    <source>
        <dbReference type="Proteomes" id="UP000288805"/>
    </source>
</evidence>
<evidence type="ECO:0000259" key="1">
    <source>
        <dbReference type="Pfam" id="PF13966"/>
    </source>
</evidence>
<dbReference type="EMBL" id="QGNW01001243">
    <property type="protein sequence ID" value="RVW48767.1"/>
    <property type="molecule type" value="Genomic_DNA"/>
</dbReference>
<name>A0A438EM64_VITVI</name>
<dbReference type="Proteomes" id="UP000288805">
    <property type="component" value="Unassembled WGS sequence"/>
</dbReference>
<organism evidence="2 3">
    <name type="scientific">Vitis vinifera</name>
    <name type="common">Grape</name>
    <dbReference type="NCBI Taxonomy" id="29760"/>
    <lineage>
        <taxon>Eukaryota</taxon>
        <taxon>Viridiplantae</taxon>
        <taxon>Streptophyta</taxon>
        <taxon>Embryophyta</taxon>
        <taxon>Tracheophyta</taxon>
        <taxon>Spermatophyta</taxon>
        <taxon>Magnoliopsida</taxon>
        <taxon>eudicotyledons</taxon>
        <taxon>Gunneridae</taxon>
        <taxon>Pentapetalae</taxon>
        <taxon>rosids</taxon>
        <taxon>Vitales</taxon>
        <taxon>Vitaceae</taxon>
        <taxon>Viteae</taxon>
        <taxon>Vitis</taxon>
    </lineage>
</organism>